<dbReference type="Pfam" id="PF04937">
    <property type="entry name" value="DUF659"/>
    <property type="match status" value="1"/>
</dbReference>
<dbReference type="PANTHER" id="PTHR32166">
    <property type="entry name" value="OSJNBA0013A04.12 PROTEIN"/>
    <property type="match status" value="1"/>
</dbReference>
<evidence type="ECO:0000313" key="2">
    <source>
        <dbReference type="EMBL" id="RVW76763.1"/>
    </source>
</evidence>
<proteinExistence type="predicted"/>
<evidence type="ECO:0000259" key="1">
    <source>
        <dbReference type="Pfam" id="PF04937"/>
    </source>
</evidence>
<name>A0A438GX26_VITVI</name>
<organism evidence="2 3">
    <name type="scientific">Vitis vinifera</name>
    <name type="common">Grape</name>
    <dbReference type="NCBI Taxonomy" id="29760"/>
    <lineage>
        <taxon>Eukaryota</taxon>
        <taxon>Viridiplantae</taxon>
        <taxon>Streptophyta</taxon>
        <taxon>Embryophyta</taxon>
        <taxon>Tracheophyta</taxon>
        <taxon>Spermatophyta</taxon>
        <taxon>Magnoliopsida</taxon>
        <taxon>eudicotyledons</taxon>
        <taxon>Gunneridae</taxon>
        <taxon>Pentapetalae</taxon>
        <taxon>rosids</taxon>
        <taxon>Vitales</taxon>
        <taxon>Vitaceae</taxon>
        <taxon>Viteae</taxon>
        <taxon>Vitis</taxon>
    </lineage>
</organism>
<dbReference type="AlphaFoldDB" id="A0A438GX26"/>
<sequence>MESNLTPSSGQYSTTNSQSIRSKIDLAWEHVSEERYTNGRKALICLYCKKIAKGGGIHKMKQYLAGVKEDIGPCKSVPPDKVKKRFKKCKVLWQLVVEKEKKSTVDKYFAPRNTQGAQPSMRSVLAGKEAIWRADMAVGRFFYDACIPTNVVNSFYFKPMLDVIFAIGLRYKGPNYHQLQVNILKDAKKEVQLIVNSYRVIWAKVGCTIMGDGWTDNGQRTLINFLVYCSKGISFVKSVDASDIVKDATNLFLLFDEVIE</sequence>
<dbReference type="PANTHER" id="PTHR32166:SF121">
    <property type="entry name" value="DUF659 DOMAIN-CONTAINING PROTEIN"/>
    <property type="match status" value="1"/>
</dbReference>
<gene>
    <name evidence="2" type="ORF">CK203_050513</name>
</gene>
<protein>
    <recommendedName>
        <fullName evidence="1">DUF659 domain-containing protein</fullName>
    </recommendedName>
</protein>
<accession>A0A438GX26</accession>
<feature type="domain" description="DUF659" evidence="1">
    <location>
        <begin position="174"/>
        <end position="260"/>
    </location>
</feature>
<evidence type="ECO:0000313" key="3">
    <source>
        <dbReference type="Proteomes" id="UP000288805"/>
    </source>
</evidence>
<reference evidence="2 3" key="1">
    <citation type="journal article" date="2018" name="PLoS Genet.">
        <title>Population sequencing reveals clonal diversity and ancestral inbreeding in the grapevine cultivar Chardonnay.</title>
        <authorList>
            <person name="Roach M.J."/>
            <person name="Johnson D.L."/>
            <person name="Bohlmann J."/>
            <person name="van Vuuren H.J."/>
            <person name="Jones S.J."/>
            <person name="Pretorius I.S."/>
            <person name="Schmidt S.A."/>
            <person name="Borneman A.R."/>
        </authorList>
    </citation>
    <scope>NUCLEOTIDE SEQUENCE [LARGE SCALE GENOMIC DNA]</scope>
    <source>
        <strain evidence="3">cv. Chardonnay</strain>
        <tissue evidence="2">Leaf</tissue>
    </source>
</reference>
<dbReference type="Proteomes" id="UP000288805">
    <property type="component" value="Unassembled WGS sequence"/>
</dbReference>
<comment type="caution">
    <text evidence="2">The sequence shown here is derived from an EMBL/GenBank/DDBJ whole genome shotgun (WGS) entry which is preliminary data.</text>
</comment>
<dbReference type="EMBL" id="QGNW01000323">
    <property type="protein sequence ID" value="RVW76763.1"/>
    <property type="molecule type" value="Genomic_DNA"/>
</dbReference>
<dbReference type="InterPro" id="IPR007021">
    <property type="entry name" value="DUF659"/>
</dbReference>